<dbReference type="Pfam" id="PF12906">
    <property type="entry name" value="RINGv"/>
    <property type="match status" value="1"/>
</dbReference>
<dbReference type="GeneID" id="110756105"/>
<keyword evidence="2" id="KW-0863">Zinc-finger</keyword>
<dbReference type="GO" id="GO:0008270">
    <property type="term" value="F:zinc ion binding"/>
    <property type="evidence" value="ECO:0007669"/>
    <property type="project" value="UniProtKB-KW"/>
</dbReference>
<dbReference type="SMART" id="SM00744">
    <property type="entry name" value="RINGv"/>
    <property type="match status" value="1"/>
</dbReference>
<keyword evidence="3" id="KW-0862">Zinc</keyword>
<dbReference type="Proteomes" id="UP000515124">
    <property type="component" value="Unplaced"/>
</dbReference>
<dbReference type="PANTHER" id="PTHR46214:SF8">
    <property type="entry name" value="RING_FYVE_PHD ZINC FINGER SUPERFAMILY PROTEIN"/>
    <property type="match status" value="1"/>
</dbReference>
<dbReference type="InterPro" id="IPR011016">
    <property type="entry name" value="Znf_RING-CH"/>
</dbReference>
<organism evidence="6 7">
    <name type="scientific">Prunus avium</name>
    <name type="common">Cherry</name>
    <name type="synonym">Cerasus avium</name>
    <dbReference type="NCBI Taxonomy" id="42229"/>
    <lineage>
        <taxon>Eukaryota</taxon>
        <taxon>Viridiplantae</taxon>
        <taxon>Streptophyta</taxon>
        <taxon>Embryophyta</taxon>
        <taxon>Tracheophyta</taxon>
        <taxon>Spermatophyta</taxon>
        <taxon>Magnoliopsida</taxon>
        <taxon>eudicotyledons</taxon>
        <taxon>Gunneridae</taxon>
        <taxon>Pentapetalae</taxon>
        <taxon>rosids</taxon>
        <taxon>fabids</taxon>
        <taxon>Rosales</taxon>
        <taxon>Rosaceae</taxon>
        <taxon>Amygdaloideae</taxon>
        <taxon>Amygdaleae</taxon>
        <taxon>Prunus</taxon>
    </lineage>
</organism>
<accession>A0A6P5S843</accession>
<evidence type="ECO:0000259" key="5">
    <source>
        <dbReference type="PROSITE" id="PS51292"/>
    </source>
</evidence>
<sequence>MDSGAHDLQGSSEVLGAVDQKTTEKSRNSVVWSVVETVIVIESEEGACVIGKNEDLEALGKELGSKKAVVEGLEKLNDKEACDQPGSGVVPSEVEQGYNKNSNNLADGNVSETVVVINSDEAARVTGDNGRLVTKVDELGSSKVSVEESKKKVPQAEKDSHVIDVRCGSGKGFGDKWDGERVCRICHLSSEQSPDKKIETANSSTPTELIHLGCECKDELGVAHGHCAEAWFKLKGNRTCEICGETANNVTGHGDSRFMEEWNEETLSGIENNSSDRNGGCWRGQPFCNFLMACLAASVACVMWNLATCCLKWDFLVFHSLVNILCRFLHISPEDLRFQMSRVAILTS</sequence>
<name>A0A6P5S843_PRUAV</name>
<dbReference type="InterPro" id="IPR013083">
    <property type="entry name" value="Znf_RING/FYVE/PHD"/>
</dbReference>
<feature type="domain" description="RING-CH-type" evidence="5">
    <location>
        <begin position="175"/>
        <end position="250"/>
    </location>
</feature>
<dbReference type="RefSeq" id="XP_021813186.1">
    <property type="nucleotide sequence ID" value="XM_021957494.1"/>
</dbReference>
<dbReference type="PANTHER" id="PTHR46214">
    <property type="entry name" value="ZINC FINGER, RING-CH-TYPE"/>
    <property type="match status" value="1"/>
</dbReference>
<evidence type="ECO:0000313" key="6">
    <source>
        <dbReference type="Proteomes" id="UP000515124"/>
    </source>
</evidence>
<feature type="region of interest" description="Disordered" evidence="4">
    <location>
        <begin position="1"/>
        <end position="20"/>
    </location>
</feature>
<proteinExistence type="predicted"/>
<dbReference type="Gene3D" id="3.30.40.10">
    <property type="entry name" value="Zinc/RING finger domain, C3HC4 (zinc finger)"/>
    <property type="match status" value="1"/>
</dbReference>
<dbReference type="PROSITE" id="PS51292">
    <property type="entry name" value="ZF_RING_CH"/>
    <property type="match status" value="1"/>
</dbReference>
<keyword evidence="1" id="KW-0479">Metal-binding</keyword>
<evidence type="ECO:0000313" key="7">
    <source>
        <dbReference type="RefSeq" id="XP_021813185.1"/>
    </source>
</evidence>
<evidence type="ECO:0000256" key="3">
    <source>
        <dbReference type="ARBA" id="ARBA00022833"/>
    </source>
</evidence>
<reference evidence="7 8" key="1">
    <citation type="submission" date="2025-04" db="UniProtKB">
        <authorList>
            <consortium name="RefSeq"/>
        </authorList>
    </citation>
    <scope>IDENTIFICATION</scope>
</reference>
<gene>
    <name evidence="7 8" type="primary">LOC110756105</name>
</gene>
<keyword evidence="6" id="KW-1185">Reference proteome</keyword>
<evidence type="ECO:0000256" key="2">
    <source>
        <dbReference type="ARBA" id="ARBA00022771"/>
    </source>
</evidence>
<dbReference type="AlphaFoldDB" id="A0A6P5S843"/>
<evidence type="ECO:0000256" key="1">
    <source>
        <dbReference type="ARBA" id="ARBA00022723"/>
    </source>
</evidence>
<protein>
    <submittedName>
        <fullName evidence="7 8">Uncharacterized protein LOC110756105</fullName>
    </submittedName>
</protein>
<dbReference type="SUPFAM" id="SSF57850">
    <property type="entry name" value="RING/U-box"/>
    <property type="match status" value="1"/>
</dbReference>
<dbReference type="KEGG" id="pavi:110756105"/>
<evidence type="ECO:0000313" key="8">
    <source>
        <dbReference type="RefSeq" id="XP_021813186.1"/>
    </source>
</evidence>
<dbReference type="RefSeq" id="XP_021813185.1">
    <property type="nucleotide sequence ID" value="XM_021957493.1"/>
</dbReference>
<feature type="region of interest" description="Disordered" evidence="4">
    <location>
        <begin position="80"/>
        <end position="105"/>
    </location>
</feature>
<evidence type="ECO:0000256" key="4">
    <source>
        <dbReference type="SAM" id="MobiDB-lite"/>
    </source>
</evidence>